<dbReference type="Proteomes" id="UP001589838">
    <property type="component" value="Unassembled WGS sequence"/>
</dbReference>
<sequence>MYNQTKFVITVGEGVPNKKFNKYLTWANDYRIEWRWVEKNLFAKFNYFATALQRFRYSYEADMVLMLDADMLITGLLDNIVERSQRTQCFIGKPAENHPFWRKTREFSPEIWWMKVLQNAGFSEKESIPPYFNLGFLLAPSSIMRKIGSTIFYEMEKVNEVVEIPTRCQVAVSLAILRHQINYDEVNLKYNFLCAHPLQKKYKNITKSELRDIKVWHYAGPKGQIQKQRDFINPKTVEKFLRKKNLNHVSRHFQKRLRFVHREIVQKGLK</sequence>
<dbReference type="InterPro" id="IPR029044">
    <property type="entry name" value="Nucleotide-diphossugar_trans"/>
</dbReference>
<organism evidence="1 2">
    <name type="scientific">Halalkalibacter kiskunsagensis</name>
    <dbReference type="NCBI Taxonomy" id="1548599"/>
    <lineage>
        <taxon>Bacteria</taxon>
        <taxon>Bacillati</taxon>
        <taxon>Bacillota</taxon>
        <taxon>Bacilli</taxon>
        <taxon>Bacillales</taxon>
        <taxon>Bacillaceae</taxon>
        <taxon>Halalkalibacter</taxon>
    </lineage>
</organism>
<protein>
    <submittedName>
        <fullName evidence="1">Uncharacterized protein</fullName>
    </submittedName>
</protein>
<name>A0ABV6KDZ7_9BACI</name>
<comment type="caution">
    <text evidence="1">The sequence shown here is derived from an EMBL/GenBank/DDBJ whole genome shotgun (WGS) entry which is preliminary data.</text>
</comment>
<dbReference type="EMBL" id="JBHLUX010000017">
    <property type="protein sequence ID" value="MFC0470056.1"/>
    <property type="molecule type" value="Genomic_DNA"/>
</dbReference>
<dbReference type="Gene3D" id="3.90.550.10">
    <property type="entry name" value="Spore Coat Polysaccharide Biosynthesis Protein SpsA, Chain A"/>
    <property type="match status" value="1"/>
</dbReference>
<reference evidence="1 2" key="1">
    <citation type="submission" date="2024-09" db="EMBL/GenBank/DDBJ databases">
        <authorList>
            <person name="Sun Q."/>
            <person name="Mori K."/>
        </authorList>
    </citation>
    <scope>NUCLEOTIDE SEQUENCE [LARGE SCALE GENOMIC DNA]</scope>
    <source>
        <strain evidence="1 2">NCAIM B.02610</strain>
    </source>
</reference>
<evidence type="ECO:0000313" key="2">
    <source>
        <dbReference type="Proteomes" id="UP001589838"/>
    </source>
</evidence>
<gene>
    <name evidence="1" type="ORF">ACFFHM_05840</name>
</gene>
<evidence type="ECO:0000313" key="1">
    <source>
        <dbReference type="EMBL" id="MFC0470056.1"/>
    </source>
</evidence>
<dbReference type="SUPFAM" id="SSF53448">
    <property type="entry name" value="Nucleotide-diphospho-sugar transferases"/>
    <property type="match status" value="1"/>
</dbReference>
<dbReference type="RefSeq" id="WP_390183791.1">
    <property type="nucleotide sequence ID" value="NZ_JBHLUX010000017.1"/>
</dbReference>
<keyword evidence="2" id="KW-1185">Reference proteome</keyword>
<accession>A0ABV6KDZ7</accession>
<proteinExistence type="predicted"/>